<dbReference type="AlphaFoldDB" id="X1H9T3"/>
<dbReference type="InterPro" id="IPR002716">
    <property type="entry name" value="PIN_dom"/>
</dbReference>
<name>X1H9T3_9ZZZZ</name>
<dbReference type="Pfam" id="PF01850">
    <property type="entry name" value="PIN"/>
    <property type="match status" value="1"/>
</dbReference>
<accession>X1H9T3</accession>
<proteinExistence type="predicted"/>
<dbReference type="SUPFAM" id="SSF88723">
    <property type="entry name" value="PIN domain-like"/>
    <property type="match status" value="1"/>
</dbReference>
<dbReference type="InterPro" id="IPR029060">
    <property type="entry name" value="PIN-like_dom_sf"/>
</dbReference>
<feature type="domain" description="PIN" evidence="1">
    <location>
        <begin position="4"/>
        <end position="126"/>
    </location>
</feature>
<dbReference type="PANTHER" id="PTHR38826:SF5">
    <property type="entry name" value="RIBONUCLEASE VAPC13"/>
    <property type="match status" value="1"/>
</dbReference>
<sequence length="138" mass="15453">MKGVDANIIVYALNSDLPEYNSCNPLIEKIAVGDEIVSISSIVFMESYHALVYKYKFSASEVKKRIIAILESENVVVLNISSATILYAFEIASFYNTGGRDSLIAANLLENNVKEIYSHDRAFDIIEEINRIDPVKDI</sequence>
<evidence type="ECO:0000313" key="2">
    <source>
        <dbReference type="EMBL" id="GAH53830.1"/>
    </source>
</evidence>
<organism evidence="2">
    <name type="scientific">marine sediment metagenome</name>
    <dbReference type="NCBI Taxonomy" id="412755"/>
    <lineage>
        <taxon>unclassified sequences</taxon>
        <taxon>metagenomes</taxon>
        <taxon>ecological metagenomes</taxon>
    </lineage>
</organism>
<protein>
    <recommendedName>
        <fullName evidence="1">PIN domain-containing protein</fullName>
    </recommendedName>
</protein>
<evidence type="ECO:0000259" key="1">
    <source>
        <dbReference type="Pfam" id="PF01850"/>
    </source>
</evidence>
<dbReference type="PANTHER" id="PTHR38826">
    <property type="entry name" value="RIBONUCLEASE VAPC13"/>
    <property type="match status" value="1"/>
</dbReference>
<dbReference type="Gene3D" id="3.40.50.1010">
    <property type="entry name" value="5'-nuclease"/>
    <property type="match status" value="1"/>
</dbReference>
<reference evidence="2" key="1">
    <citation type="journal article" date="2014" name="Front. Microbiol.">
        <title>High frequency of phylogenetically diverse reductive dehalogenase-homologous genes in deep subseafloor sedimentary metagenomes.</title>
        <authorList>
            <person name="Kawai M."/>
            <person name="Futagami T."/>
            <person name="Toyoda A."/>
            <person name="Takaki Y."/>
            <person name="Nishi S."/>
            <person name="Hori S."/>
            <person name="Arai W."/>
            <person name="Tsubouchi T."/>
            <person name="Morono Y."/>
            <person name="Uchiyama I."/>
            <person name="Ito T."/>
            <person name="Fujiyama A."/>
            <person name="Inagaki F."/>
            <person name="Takami H."/>
        </authorList>
    </citation>
    <scope>NUCLEOTIDE SEQUENCE</scope>
    <source>
        <strain evidence="2">Expedition CK06-06</strain>
    </source>
</reference>
<dbReference type="InterPro" id="IPR052106">
    <property type="entry name" value="PINc/VapC_TA"/>
</dbReference>
<comment type="caution">
    <text evidence="2">The sequence shown here is derived from an EMBL/GenBank/DDBJ whole genome shotgun (WGS) entry which is preliminary data.</text>
</comment>
<dbReference type="EMBL" id="BARU01016892">
    <property type="protein sequence ID" value="GAH53830.1"/>
    <property type="molecule type" value="Genomic_DNA"/>
</dbReference>
<gene>
    <name evidence="2" type="ORF">S03H2_28045</name>
</gene>